<keyword evidence="2" id="KW-0812">Transmembrane</keyword>
<dbReference type="AlphaFoldDB" id="A0A9D0Z8D4"/>
<gene>
    <name evidence="3" type="ORF">IAB73_02425</name>
</gene>
<sequence>MKCPSCGYWNKAEFPRCFRCGAPLSPPAQEPADRPWEQSLRDAEPDVSYERYDDDENVDVLDARPAEEEAPSDDATQLAGEIEQLKERRVRGEMYLDKMRRRARAAQESLRTATVIRPLPEEPDDAPPQEEEPLEERRARKERAYARAMSGGDLPPEEEPERHGVTDDDFDFDDADESAPIFYDGYESPADETDPGAYTDYQPTRNYRDTRTYSSTAIRNYAAAGARNRRPHSRRRLWPKVLVWLGACLAVMATSYFGVSLFLSLSGLSVQQEIASQVTIEEGTVQEQPGHIITISGREGAQIYVRELQNSYVVTDGVATIAIPDYYWYENAEGVTGDTMDVELTPFIKYNDGDQDALSPIRYTISVPLSPITLVRPETTYAEVSTSIYEIRLQVEKGSTVIIDGTNVSDQINNNGIVSSNVQVQPTGENRIQVSVRSRYCRENNIELILNRPEQDISLEFAVDTLVESSSAYTRIYATTFPGATVTVESPYSIQSDDEITRVKNGEASFVQGGDIVVDESGSFSFVAYFPEIGDNTITIRAQYPGRQDAVVTHVMYYMPPVDVYSRKAWPFTASDYRDLINNIANRQGQIYVCKGTITRIVSTQPQLAIMDTGTDGVEQLVMLENSSATQWELGTWYRIYGDANGMYSNMPRITARYTYTD</sequence>
<evidence type="ECO:0000313" key="4">
    <source>
        <dbReference type="Proteomes" id="UP000886887"/>
    </source>
</evidence>
<comment type="caution">
    <text evidence="3">The sequence shown here is derived from an EMBL/GenBank/DDBJ whole genome shotgun (WGS) entry which is preliminary data.</text>
</comment>
<feature type="region of interest" description="Disordered" evidence="1">
    <location>
        <begin position="102"/>
        <end position="204"/>
    </location>
</feature>
<evidence type="ECO:0000313" key="3">
    <source>
        <dbReference type="EMBL" id="HIQ71052.1"/>
    </source>
</evidence>
<feature type="transmembrane region" description="Helical" evidence="2">
    <location>
        <begin position="237"/>
        <end position="263"/>
    </location>
</feature>
<reference evidence="3" key="1">
    <citation type="submission" date="2020-10" db="EMBL/GenBank/DDBJ databases">
        <authorList>
            <person name="Gilroy R."/>
        </authorList>
    </citation>
    <scope>NUCLEOTIDE SEQUENCE</scope>
    <source>
        <strain evidence="3">ChiSxjej2B14-6234</strain>
    </source>
</reference>
<feature type="region of interest" description="Disordered" evidence="1">
    <location>
        <begin position="21"/>
        <end position="84"/>
    </location>
</feature>
<organism evidence="3 4">
    <name type="scientific">Candidatus Onthenecus intestinigallinarum</name>
    <dbReference type="NCBI Taxonomy" id="2840875"/>
    <lineage>
        <taxon>Bacteria</taxon>
        <taxon>Bacillati</taxon>
        <taxon>Bacillota</taxon>
        <taxon>Clostridia</taxon>
        <taxon>Eubacteriales</taxon>
        <taxon>Candidatus Onthenecus</taxon>
    </lineage>
</organism>
<protein>
    <submittedName>
        <fullName evidence="3">Uncharacterized protein</fullName>
    </submittedName>
</protein>
<feature type="compositionally biased region" description="Acidic residues" evidence="1">
    <location>
        <begin position="121"/>
        <end position="134"/>
    </location>
</feature>
<feature type="compositionally biased region" description="Acidic residues" evidence="1">
    <location>
        <begin position="167"/>
        <end position="177"/>
    </location>
</feature>
<dbReference type="EMBL" id="DVFJ01000006">
    <property type="protein sequence ID" value="HIQ71052.1"/>
    <property type="molecule type" value="Genomic_DNA"/>
</dbReference>
<keyword evidence="2" id="KW-1133">Transmembrane helix</keyword>
<feature type="compositionally biased region" description="Basic and acidic residues" evidence="1">
    <location>
        <begin position="135"/>
        <end position="145"/>
    </location>
</feature>
<dbReference type="Proteomes" id="UP000886887">
    <property type="component" value="Unassembled WGS sequence"/>
</dbReference>
<accession>A0A9D0Z8D4</accession>
<name>A0A9D0Z8D4_9FIRM</name>
<proteinExistence type="predicted"/>
<feature type="compositionally biased region" description="Basic and acidic residues" evidence="1">
    <location>
        <begin position="31"/>
        <end position="51"/>
    </location>
</feature>
<evidence type="ECO:0000256" key="2">
    <source>
        <dbReference type="SAM" id="Phobius"/>
    </source>
</evidence>
<evidence type="ECO:0000256" key="1">
    <source>
        <dbReference type="SAM" id="MobiDB-lite"/>
    </source>
</evidence>
<reference evidence="3" key="2">
    <citation type="journal article" date="2021" name="PeerJ">
        <title>Extensive microbial diversity within the chicken gut microbiome revealed by metagenomics and culture.</title>
        <authorList>
            <person name="Gilroy R."/>
            <person name="Ravi A."/>
            <person name="Getino M."/>
            <person name="Pursley I."/>
            <person name="Horton D.L."/>
            <person name="Alikhan N.F."/>
            <person name="Baker D."/>
            <person name="Gharbi K."/>
            <person name="Hall N."/>
            <person name="Watson M."/>
            <person name="Adriaenssens E.M."/>
            <person name="Foster-Nyarko E."/>
            <person name="Jarju S."/>
            <person name="Secka A."/>
            <person name="Antonio M."/>
            <person name="Oren A."/>
            <person name="Chaudhuri R.R."/>
            <person name="La Ragione R."/>
            <person name="Hildebrand F."/>
            <person name="Pallen M.J."/>
        </authorList>
    </citation>
    <scope>NUCLEOTIDE SEQUENCE</scope>
    <source>
        <strain evidence="3">ChiSxjej2B14-6234</strain>
    </source>
</reference>
<keyword evidence="2" id="KW-0472">Membrane</keyword>